<evidence type="ECO:0000313" key="4">
    <source>
        <dbReference type="Proteomes" id="UP000198928"/>
    </source>
</evidence>
<dbReference type="AlphaFoldDB" id="A0A1I4C1C3"/>
<dbReference type="OrthoDB" id="4097676at2"/>
<dbReference type="EMBL" id="FOSG01000008">
    <property type="protein sequence ID" value="SFK73951.1"/>
    <property type="molecule type" value="Genomic_DNA"/>
</dbReference>
<keyword evidence="2" id="KW-1133">Transmembrane helix</keyword>
<feature type="compositionally biased region" description="Basic and acidic residues" evidence="1">
    <location>
        <begin position="318"/>
        <end position="336"/>
    </location>
</feature>
<evidence type="ECO:0000256" key="1">
    <source>
        <dbReference type="SAM" id="MobiDB-lite"/>
    </source>
</evidence>
<dbReference type="Proteomes" id="UP000198928">
    <property type="component" value="Unassembled WGS sequence"/>
</dbReference>
<keyword evidence="2" id="KW-0472">Membrane</keyword>
<keyword evidence="2" id="KW-0812">Transmembrane</keyword>
<reference evidence="4" key="1">
    <citation type="submission" date="2016-10" db="EMBL/GenBank/DDBJ databases">
        <authorList>
            <person name="Varghese N."/>
            <person name="Submissions S."/>
        </authorList>
    </citation>
    <scope>NUCLEOTIDE SEQUENCE [LARGE SCALE GENOMIC DNA]</scope>
    <source>
        <strain evidence="4">PL19</strain>
    </source>
</reference>
<feature type="transmembrane region" description="Helical" evidence="2">
    <location>
        <begin position="105"/>
        <end position="124"/>
    </location>
</feature>
<evidence type="ECO:0000313" key="3">
    <source>
        <dbReference type="EMBL" id="SFK73951.1"/>
    </source>
</evidence>
<proteinExistence type="predicted"/>
<feature type="transmembrane region" description="Helical" evidence="2">
    <location>
        <begin position="72"/>
        <end position="93"/>
    </location>
</feature>
<name>A0A1I4C1C3_9ACTN</name>
<feature type="region of interest" description="Disordered" evidence="1">
    <location>
        <begin position="317"/>
        <end position="353"/>
    </location>
</feature>
<feature type="compositionally biased region" description="Low complexity" evidence="1">
    <location>
        <begin position="248"/>
        <end position="257"/>
    </location>
</feature>
<sequence length="353" mass="38075">MKNRHRPGTTRVPYSINGITHMVEVEAPKMPRDLDHTIRNIVTAVCALMLAAAVVWSTVKIGGLLDRRAPEWAAYTAAGVFDIAWIICMALEWDARHDPKRARRPMIAGWVFLALAMAAIITDGHLSDDLAVGIISAAASAVVKGVWWMVLTQHATPLDPLTQQWYDAERARMQAQRGLADVETELLRTQHKIAMTRAAYGLPAAGQQRPVPQLAPVPAAHEAQHDAAPGAELIPTGHTVPPPPAAPPAAAHSAAPAAAVEDPVQLSRIIDAELVGATSKAEMVRRVRHVAPDWNSTQIADALTRRGVQITAGYVRSVDGRPKPKRPVVERPEPRLIEQPPLADPEPGTGGYA</sequence>
<gene>
    <name evidence="3" type="ORF">SAMN05192584_108192</name>
</gene>
<feature type="region of interest" description="Disordered" evidence="1">
    <location>
        <begin position="231"/>
        <end position="257"/>
    </location>
</feature>
<keyword evidence="4" id="KW-1185">Reference proteome</keyword>
<accession>A0A1I4C1C3</accession>
<evidence type="ECO:0000256" key="2">
    <source>
        <dbReference type="SAM" id="Phobius"/>
    </source>
</evidence>
<feature type="transmembrane region" description="Helical" evidence="2">
    <location>
        <begin position="38"/>
        <end position="57"/>
    </location>
</feature>
<feature type="transmembrane region" description="Helical" evidence="2">
    <location>
        <begin position="130"/>
        <end position="151"/>
    </location>
</feature>
<organism evidence="3 4">
    <name type="scientific">Streptomyces pini</name>
    <dbReference type="NCBI Taxonomy" id="1520580"/>
    <lineage>
        <taxon>Bacteria</taxon>
        <taxon>Bacillati</taxon>
        <taxon>Actinomycetota</taxon>
        <taxon>Actinomycetes</taxon>
        <taxon>Kitasatosporales</taxon>
        <taxon>Streptomycetaceae</taxon>
        <taxon>Streptomyces</taxon>
    </lineage>
</organism>
<dbReference type="RefSeq" id="WP_093849920.1">
    <property type="nucleotide sequence ID" value="NZ_FOSG01000008.1"/>
</dbReference>
<protein>
    <submittedName>
        <fullName evidence="3">Uncharacterized protein</fullName>
    </submittedName>
</protein>